<organism evidence="2 3">
    <name type="scientific">Aplysia californica</name>
    <name type="common">California sea hare</name>
    <dbReference type="NCBI Taxonomy" id="6500"/>
    <lineage>
        <taxon>Eukaryota</taxon>
        <taxon>Metazoa</taxon>
        <taxon>Spiralia</taxon>
        <taxon>Lophotrochozoa</taxon>
        <taxon>Mollusca</taxon>
        <taxon>Gastropoda</taxon>
        <taxon>Heterobranchia</taxon>
        <taxon>Euthyneura</taxon>
        <taxon>Tectipleura</taxon>
        <taxon>Aplysiida</taxon>
        <taxon>Aplysioidea</taxon>
        <taxon>Aplysiidae</taxon>
        <taxon>Aplysia</taxon>
    </lineage>
</organism>
<keyword evidence="1" id="KW-0812">Transmembrane</keyword>
<keyword evidence="2" id="KW-1185">Reference proteome</keyword>
<reference evidence="3" key="1">
    <citation type="submission" date="2025-08" db="UniProtKB">
        <authorList>
            <consortium name="RefSeq"/>
        </authorList>
    </citation>
    <scope>IDENTIFICATION</scope>
</reference>
<dbReference type="GeneID" id="101855037"/>
<evidence type="ECO:0000256" key="1">
    <source>
        <dbReference type="SAM" id="Phobius"/>
    </source>
</evidence>
<keyword evidence="1" id="KW-0472">Membrane</keyword>
<dbReference type="Gene3D" id="1.20.140.150">
    <property type="match status" value="1"/>
</dbReference>
<name>A0ABM0JYS9_APLCA</name>
<sequence>MGGKESRAGTIVYGCCTVFTLVGTALSFTGLFLPYWYVKKYVTGIVVTKVHVGLWVDRVCVGEDECENHWISSGDYDRHDLAMMPSGVLIRWFETVGVTLAVMSLVAMVFVWVARFKRPMIKTFSHVCYFTPVMIAGFFCVIGTLILASKDKADGADWAPFFSGIGGALLFVAGCMSCIIFRYDPSYGTLENPVSPKYISS</sequence>
<evidence type="ECO:0000313" key="2">
    <source>
        <dbReference type="Proteomes" id="UP000694888"/>
    </source>
</evidence>
<accession>A0ABM0JYS9</accession>
<feature type="transmembrane region" description="Helical" evidence="1">
    <location>
        <begin position="89"/>
        <end position="114"/>
    </location>
</feature>
<protein>
    <submittedName>
        <fullName evidence="3">Uncharacterized protein LOC101855037</fullName>
    </submittedName>
</protein>
<dbReference type="Proteomes" id="UP000694888">
    <property type="component" value="Unplaced"/>
</dbReference>
<evidence type="ECO:0000313" key="3">
    <source>
        <dbReference type="RefSeq" id="XP_005104714.2"/>
    </source>
</evidence>
<feature type="transmembrane region" description="Helical" evidence="1">
    <location>
        <begin position="12"/>
        <end position="37"/>
    </location>
</feature>
<feature type="transmembrane region" description="Helical" evidence="1">
    <location>
        <begin position="161"/>
        <end position="181"/>
    </location>
</feature>
<gene>
    <name evidence="3" type="primary">LOC101855037</name>
</gene>
<proteinExistence type="predicted"/>
<keyword evidence="1" id="KW-1133">Transmembrane helix</keyword>
<dbReference type="RefSeq" id="XP_005104714.2">
    <property type="nucleotide sequence ID" value="XM_005104657.3"/>
</dbReference>
<feature type="transmembrane region" description="Helical" evidence="1">
    <location>
        <begin position="126"/>
        <end position="149"/>
    </location>
</feature>